<dbReference type="EMBL" id="JASBQV010000038">
    <property type="protein sequence ID" value="MDI3236383.1"/>
    <property type="molecule type" value="Genomic_DNA"/>
</dbReference>
<dbReference type="Pfam" id="PF07463">
    <property type="entry name" value="NUMOD4"/>
    <property type="match status" value="1"/>
</dbReference>
<dbReference type="SUPFAM" id="SSF54060">
    <property type="entry name" value="His-Me finger endonucleases"/>
    <property type="match status" value="1"/>
</dbReference>
<accession>A0ABT6R6C2</accession>
<dbReference type="Gene3D" id="3.90.75.20">
    <property type="match status" value="1"/>
</dbReference>
<dbReference type="Proteomes" id="UP001243286">
    <property type="component" value="Unassembled WGS sequence"/>
</dbReference>
<sequence>MEHWKSVQDYAGMYQVSTAGNVRSLDRTIETSRGVKQRRQGVVLRPRINQEGYRKVTLYKQGRGERFYVAELVAKAFLDSEATHDRIIRADGDRVNDQIDNLTVKPSATQAYASLLDEFDLLLMQHIDLSPRQIRDIRRRYQTGLSIRRLALTYQVTENRIRNIIDKKEAQYIS</sequence>
<dbReference type="InterPro" id="IPR044925">
    <property type="entry name" value="His-Me_finger_sf"/>
</dbReference>
<keyword evidence="3" id="KW-1185">Reference proteome</keyword>
<evidence type="ECO:0000313" key="3">
    <source>
        <dbReference type="Proteomes" id="UP001243286"/>
    </source>
</evidence>
<reference evidence="2 3" key="1">
    <citation type="submission" date="2023-04" db="EMBL/GenBank/DDBJ databases">
        <title>Antarctic isolates genomes.</title>
        <authorList>
            <person name="Dimov S.G."/>
        </authorList>
    </citation>
    <scope>NUCLEOTIDE SEQUENCE [LARGE SCALE GENOMIC DNA]</scope>
    <source>
        <strain evidence="2 3">AL19</strain>
    </source>
</reference>
<comment type="caution">
    <text evidence="2">The sequence shown here is derived from an EMBL/GenBank/DDBJ whole genome shotgun (WGS) entry which is preliminary data.</text>
</comment>
<proteinExistence type="predicted"/>
<evidence type="ECO:0000259" key="1">
    <source>
        <dbReference type="Pfam" id="PF07463"/>
    </source>
</evidence>
<protein>
    <submittedName>
        <fullName evidence="2">NUMOD4 domain-containing protein</fullName>
    </submittedName>
</protein>
<dbReference type="InterPro" id="IPR010902">
    <property type="entry name" value="NUMOD4"/>
</dbReference>
<name>A0ABT6R6C2_9BACL</name>
<gene>
    <name evidence="2" type="ORF">QK289_15315</name>
</gene>
<organism evidence="2 3">
    <name type="scientific">Exiguobacterium antarcticum</name>
    <dbReference type="NCBI Taxonomy" id="132920"/>
    <lineage>
        <taxon>Bacteria</taxon>
        <taxon>Bacillati</taxon>
        <taxon>Bacillota</taxon>
        <taxon>Bacilli</taxon>
        <taxon>Bacillales</taxon>
        <taxon>Bacillales Family XII. Incertae Sedis</taxon>
        <taxon>Exiguobacterium</taxon>
    </lineage>
</organism>
<dbReference type="RefSeq" id="WP_282357397.1">
    <property type="nucleotide sequence ID" value="NZ_JASBQV010000038.1"/>
</dbReference>
<evidence type="ECO:0000313" key="2">
    <source>
        <dbReference type="EMBL" id="MDI3236383.1"/>
    </source>
</evidence>
<feature type="domain" description="NUMOD4" evidence="1">
    <location>
        <begin position="2"/>
        <end position="59"/>
    </location>
</feature>